<dbReference type="InterPro" id="IPR017972">
    <property type="entry name" value="Cyt_P450_CS"/>
</dbReference>
<dbReference type="Gene3D" id="1.10.630.10">
    <property type="entry name" value="Cytochrome P450"/>
    <property type="match status" value="1"/>
</dbReference>
<proteinExistence type="inferred from homology"/>
<organism evidence="11 12">
    <name type="scientific">Aspergillus japonicus CBS 114.51</name>
    <dbReference type="NCBI Taxonomy" id="1448312"/>
    <lineage>
        <taxon>Eukaryota</taxon>
        <taxon>Fungi</taxon>
        <taxon>Dikarya</taxon>
        <taxon>Ascomycota</taxon>
        <taxon>Pezizomycotina</taxon>
        <taxon>Eurotiomycetes</taxon>
        <taxon>Eurotiomycetidae</taxon>
        <taxon>Eurotiales</taxon>
        <taxon>Aspergillaceae</taxon>
        <taxon>Aspergillus</taxon>
        <taxon>Aspergillus subgen. Circumdati</taxon>
    </lineage>
</organism>
<evidence type="ECO:0000256" key="5">
    <source>
        <dbReference type="ARBA" id="ARBA00023002"/>
    </source>
</evidence>
<dbReference type="Pfam" id="PF00067">
    <property type="entry name" value="p450"/>
    <property type="match status" value="1"/>
</dbReference>
<evidence type="ECO:0000256" key="8">
    <source>
        <dbReference type="PIRSR" id="PIRSR602401-1"/>
    </source>
</evidence>
<protein>
    <submittedName>
        <fullName evidence="11">Benzoate 4-monooxygenase cytochrome P450</fullName>
    </submittedName>
</protein>
<dbReference type="PROSITE" id="PS00086">
    <property type="entry name" value="CYTOCHROME_P450"/>
    <property type="match status" value="1"/>
</dbReference>
<evidence type="ECO:0000256" key="1">
    <source>
        <dbReference type="ARBA" id="ARBA00001971"/>
    </source>
</evidence>
<dbReference type="GO" id="GO:0020037">
    <property type="term" value="F:heme binding"/>
    <property type="evidence" value="ECO:0007669"/>
    <property type="project" value="InterPro"/>
</dbReference>
<dbReference type="OrthoDB" id="3945418at2759"/>
<dbReference type="GO" id="GO:0005506">
    <property type="term" value="F:iron ion binding"/>
    <property type="evidence" value="ECO:0007669"/>
    <property type="project" value="InterPro"/>
</dbReference>
<sequence>MEVLTATNVSRVGIGLLAYLVLQTLYRLYWHPLRRVPGPKLAAISSLYEFYYNCIQHGQYHFQLVKMHKQYGPIVRVGPNEVHIIDPTFYEEIYSGSARRRNKTPQYGPQFGMPDSLFSTIDHAHHHARRATISHFFSKRSIQSLSPITERCVLKLMQRLQEFHNHNTVVRLDDAFAAMTSDVITYYSYGQSQGFLDDATFRSEIRTLVNELAATSHLNRFVPLLSTLLRRIPPRWLAALQPSRAATLDYLASIYALSAQSAVPAAAAAAAAETHRKPAKHATIFAQLSDPSIPASERTRARFQDEAVQFLLAGTETTSSVLTYAAYILGSRREYVERLRAELRTVLPTPTSTASWTELEKLPFLTAIITESLRLAPPIIRLPRVAPTETLVYHGYKLPPGTVLGASAWFIHRDPTLFPDGDTFDPERWLQGEKSEHLKRYMVAFSKGSRGCVGINLAYNELYLALAYLVRRFEFELFDTTPADMEMVAETVLQVTRRGFPTVYARITGLVRE</sequence>
<dbReference type="RefSeq" id="XP_025523783.1">
    <property type="nucleotide sequence ID" value="XM_025668377.1"/>
</dbReference>
<keyword evidence="10" id="KW-0472">Membrane</keyword>
<dbReference type="PRINTS" id="PR00463">
    <property type="entry name" value="EP450I"/>
</dbReference>
<dbReference type="GO" id="GO:0004497">
    <property type="term" value="F:monooxygenase activity"/>
    <property type="evidence" value="ECO:0007669"/>
    <property type="project" value="UniProtKB-KW"/>
</dbReference>
<keyword evidence="6 8" id="KW-0408">Iron</keyword>
<dbReference type="EMBL" id="KZ824835">
    <property type="protein sequence ID" value="RAH77889.1"/>
    <property type="molecule type" value="Genomic_DNA"/>
</dbReference>
<evidence type="ECO:0000256" key="6">
    <source>
        <dbReference type="ARBA" id="ARBA00023004"/>
    </source>
</evidence>
<keyword evidence="3 8" id="KW-0349">Heme</keyword>
<dbReference type="InterPro" id="IPR002401">
    <property type="entry name" value="Cyt_P450_E_grp-I"/>
</dbReference>
<name>A0A8T8WRD5_ASPJA</name>
<dbReference type="SUPFAM" id="SSF48264">
    <property type="entry name" value="Cytochrome P450"/>
    <property type="match status" value="1"/>
</dbReference>
<accession>A0A8T8WRD5</accession>
<dbReference type="PANTHER" id="PTHR24305">
    <property type="entry name" value="CYTOCHROME P450"/>
    <property type="match status" value="1"/>
</dbReference>
<reference evidence="11 12" key="1">
    <citation type="submission" date="2018-02" db="EMBL/GenBank/DDBJ databases">
        <title>The genomes of Aspergillus section Nigri reveals drivers in fungal speciation.</title>
        <authorList>
            <consortium name="DOE Joint Genome Institute"/>
            <person name="Vesth T.C."/>
            <person name="Nybo J."/>
            <person name="Theobald S."/>
            <person name="Brandl J."/>
            <person name="Frisvad J.C."/>
            <person name="Nielsen K.F."/>
            <person name="Lyhne E.K."/>
            <person name="Kogle M.E."/>
            <person name="Kuo A."/>
            <person name="Riley R."/>
            <person name="Clum A."/>
            <person name="Nolan M."/>
            <person name="Lipzen A."/>
            <person name="Salamov A."/>
            <person name="Henrissat B."/>
            <person name="Wiebenga A."/>
            <person name="De vries R.P."/>
            <person name="Grigoriev I.V."/>
            <person name="Mortensen U.H."/>
            <person name="Andersen M.R."/>
            <person name="Baker S.E."/>
        </authorList>
    </citation>
    <scope>NUCLEOTIDE SEQUENCE [LARGE SCALE GENOMIC DNA]</scope>
    <source>
        <strain evidence="11 12">CBS 114.51</strain>
    </source>
</reference>
<dbReference type="CDD" id="cd11062">
    <property type="entry name" value="CYP58-like"/>
    <property type="match status" value="1"/>
</dbReference>
<dbReference type="PRINTS" id="PR00385">
    <property type="entry name" value="P450"/>
</dbReference>
<keyword evidence="10" id="KW-1133">Transmembrane helix</keyword>
<dbReference type="GO" id="GO:0016705">
    <property type="term" value="F:oxidoreductase activity, acting on paired donors, with incorporation or reduction of molecular oxygen"/>
    <property type="evidence" value="ECO:0007669"/>
    <property type="project" value="InterPro"/>
</dbReference>
<keyword evidence="10" id="KW-0812">Transmembrane</keyword>
<keyword evidence="5 9" id="KW-0560">Oxidoreductase</keyword>
<keyword evidence="7 9" id="KW-0503">Monooxygenase</keyword>
<comment type="cofactor">
    <cofactor evidence="1 8">
        <name>heme</name>
        <dbReference type="ChEBI" id="CHEBI:30413"/>
    </cofactor>
</comment>
<dbReference type="InterPro" id="IPR036396">
    <property type="entry name" value="Cyt_P450_sf"/>
</dbReference>
<evidence type="ECO:0000256" key="7">
    <source>
        <dbReference type="ARBA" id="ARBA00023033"/>
    </source>
</evidence>
<evidence type="ECO:0000313" key="11">
    <source>
        <dbReference type="EMBL" id="RAH77889.1"/>
    </source>
</evidence>
<evidence type="ECO:0000256" key="9">
    <source>
        <dbReference type="RuleBase" id="RU000461"/>
    </source>
</evidence>
<evidence type="ECO:0000256" key="2">
    <source>
        <dbReference type="ARBA" id="ARBA00010617"/>
    </source>
</evidence>
<gene>
    <name evidence="11" type="ORF">BO86DRAFT_322142</name>
</gene>
<evidence type="ECO:0000256" key="3">
    <source>
        <dbReference type="ARBA" id="ARBA00022617"/>
    </source>
</evidence>
<dbReference type="Proteomes" id="UP000249497">
    <property type="component" value="Unassembled WGS sequence"/>
</dbReference>
<dbReference type="PANTHER" id="PTHR24305:SF157">
    <property type="entry name" value="N-ACETYLTRYPTOPHAN 6-HYDROXYLASE IVOC-RELATED"/>
    <property type="match status" value="1"/>
</dbReference>
<dbReference type="GeneID" id="37172069"/>
<keyword evidence="4 8" id="KW-0479">Metal-binding</keyword>
<feature type="transmembrane region" description="Helical" evidence="10">
    <location>
        <begin position="12"/>
        <end position="30"/>
    </location>
</feature>
<evidence type="ECO:0000256" key="10">
    <source>
        <dbReference type="SAM" id="Phobius"/>
    </source>
</evidence>
<dbReference type="AlphaFoldDB" id="A0A8T8WRD5"/>
<evidence type="ECO:0000256" key="4">
    <source>
        <dbReference type="ARBA" id="ARBA00022723"/>
    </source>
</evidence>
<evidence type="ECO:0000313" key="12">
    <source>
        <dbReference type="Proteomes" id="UP000249497"/>
    </source>
</evidence>
<dbReference type="InterPro" id="IPR050121">
    <property type="entry name" value="Cytochrome_P450_monoxygenase"/>
</dbReference>
<dbReference type="InterPro" id="IPR001128">
    <property type="entry name" value="Cyt_P450"/>
</dbReference>
<keyword evidence="12" id="KW-1185">Reference proteome</keyword>
<comment type="similarity">
    <text evidence="2 9">Belongs to the cytochrome P450 family.</text>
</comment>
<feature type="binding site" description="axial binding residue" evidence="8">
    <location>
        <position position="452"/>
    </location>
    <ligand>
        <name>heme</name>
        <dbReference type="ChEBI" id="CHEBI:30413"/>
    </ligand>
    <ligandPart>
        <name>Fe</name>
        <dbReference type="ChEBI" id="CHEBI:18248"/>
    </ligandPart>
</feature>